<accession>A0A1J4J870</accession>
<dbReference type="SUPFAM" id="SSF49785">
    <property type="entry name" value="Galactose-binding domain-like"/>
    <property type="match status" value="1"/>
</dbReference>
<evidence type="ECO:0000313" key="2">
    <source>
        <dbReference type="Proteomes" id="UP000179807"/>
    </source>
</evidence>
<gene>
    <name evidence="1" type="ORF">TRFO_40110</name>
</gene>
<proteinExistence type="predicted"/>
<comment type="caution">
    <text evidence="1">The sequence shown here is derived from an EMBL/GenBank/DDBJ whole genome shotgun (WGS) entry which is preliminary data.</text>
</comment>
<dbReference type="EMBL" id="MLAK01001385">
    <property type="protein sequence ID" value="OHS93605.1"/>
    <property type="molecule type" value="Genomic_DNA"/>
</dbReference>
<dbReference type="InterPro" id="IPR011333">
    <property type="entry name" value="SKP1/BTB/POZ_sf"/>
</dbReference>
<dbReference type="SUPFAM" id="SSF54695">
    <property type="entry name" value="POZ domain"/>
    <property type="match status" value="1"/>
</dbReference>
<dbReference type="RefSeq" id="XP_068346742.1">
    <property type="nucleotide sequence ID" value="XM_068513009.1"/>
</dbReference>
<dbReference type="Gene3D" id="2.60.120.260">
    <property type="entry name" value="Galactose-binding domain-like"/>
    <property type="match status" value="1"/>
</dbReference>
<evidence type="ECO:0000313" key="1">
    <source>
        <dbReference type="EMBL" id="OHS93605.1"/>
    </source>
</evidence>
<dbReference type="GeneID" id="94847713"/>
<keyword evidence="2" id="KW-1185">Reference proteome</keyword>
<dbReference type="InterPro" id="IPR008979">
    <property type="entry name" value="Galactose-bd-like_sf"/>
</dbReference>
<dbReference type="VEuPathDB" id="TrichDB:TRFO_40110"/>
<organism evidence="1 2">
    <name type="scientific">Tritrichomonas foetus</name>
    <dbReference type="NCBI Taxonomy" id="1144522"/>
    <lineage>
        <taxon>Eukaryota</taxon>
        <taxon>Metamonada</taxon>
        <taxon>Parabasalia</taxon>
        <taxon>Tritrichomonadida</taxon>
        <taxon>Tritrichomonadidae</taxon>
        <taxon>Tritrichomonas</taxon>
    </lineage>
</organism>
<dbReference type="OrthoDB" id="19132at2759"/>
<name>A0A1J4J870_9EUKA</name>
<dbReference type="AlphaFoldDB" id="A0A1J4J870"/>
<protein>
    <submittedName>
        <fullName evidence="1">F5/8 type C domain containing protein</fullName>
    </submittedName>
</protein>
<reference evidence="1" key="1">
    <citation type="submission" date="2016-10" db="EMBL/GenBank/DDBJ databases">
        <authorList>
            <person name="Benchimol M."/>
            <person name="Almeida L.G."/>
            <person name="Vasconcelos A.T."/>
            <person name="Perreira-Neves A."/>
            <person name="Rosa I.A."/>
            <person name="Tasca T."/>
            <person name="Bogo M.R."/>
            <person name="de Souza W."/>
        </authorList>
    </citation>
    <scope>NUCLEOTIDE SEQUENCE [LARGE SCALE GENOMIC DNA]</scope>
    <source>
        <strain evidence="1">K</strain>
    </source>
</reference>
<sequence>MKKSFIPQAPRQDDFTFIYNDQEAHVSKFQFALYSAKFRRIPEFFSSNLLTLKDDPPFTVFCQFLRAAQGIETRITVDNAIDILHFCDVWEVDTVATEVRRTMSTNSELEKTIQKILNAKKKDSFAGLENIIAENFDTAVQIQSLSEFPIRSLNRIVNNPRCIIKKPQRYYQFVKRMLNRVGSDASFLAGKVDITRLSSEEAIEFLRHPKLIKSFIAESLTNAAIALLQDNTKFISQMTEYHNQLNQMAARLEKLEKTSAFDPSDPSDVLKHLNKKITSLEAKVSSSNDGNSADVNDKITKALNKIDAMCNETLENISKSFTEVETRAHKDLRKTNKIVNGLTKKSGTLENAVISMRSDNNELKNSMTSIVRKIIESEESLKRIKNMPASSGVSSPVKHIIVTYNGQPYNGMFAKLAEMANGDPHLKKLINVSASSSDRNEAYQITDSHWNDFFFTEDIPNSWILFDFKDKKVHLTHYTLRTHKYGSGTCHLKYWILEGSNNGKDWDEIDKRNTPVLNGPNRFQTFPSTKTHDKFQFIRIRQVGANFRGDNIFAIASIEFFGTIYL</sequence>
<dbReference type="Proteomes" id="UP000179807">
    <property type="component" value="Unassembled WGS sequence"/>
</dbReference>